<sequence>VVDKEMPPDPEGQPCRFSRGIATIRLHESFADYAAFGNCRGGSPFLKLVGARGLGDQDLVTAGAAHLA</sequence>
<feature type="non-terminal residue" evidence="1">
    <location>
        <position position="1"/>
    </location>
</feature>
<accession>A0A0D2JB89</accession>
<reference evidence="1 2" key="1">
    <citation type="journal article" date="2013" name="BMC Genomics">
        <title>Reconstruction of the lipid metabolism for the microalga Monoraphidium neglectum from its genome sequence reveals characteristics suitable for biofuel production.</title>
        <authorList>
            <person name="Bogen C."/>
            <person name="Al-Dilaimi A."/>
            <person name="Albersmeier A."/>
            <person name="Wichmann J."/>
            <person name="Grundmann M."/>
            <person name="Rupp O."/>
            <person name="Lauersen K.J."/>
            <person name="Blifernez-Klassen O."/>
            <person name="Kalinowski J."/>
            <person name="Goesmann A."/>
            <person name="Mussgnug J.H."/>
            <person name="Kruse O."/>
        </authorList>
    </citation>
    <scope>NUCLEOTIDE SEQUENCE [LARGE SCALE GENOMIC DNA]</scope>
    <source>
        <strain evidence="1 2">SAG 48.87</strain>
    </source>
</reference>
<dbReference type="AlphaFoldDB" id="A0A0D2JB89"/>
<keyword evidence="2" id="KW-1185">Reference proteome</keyword>
<dbReference type="Proteomes" id="UP000054498">
    <property type="component" value="Unassembled WGS sequence"/>
</dbReference>
<evidence type="ECO:0000313" key="2">
    <source>
        <dbReference type="Proteomes" id="UP000054498"/>
    </source>
</evidence>
<dbReference type="RefSeq" id="XP_013896047.1">
    <property type="nucleotide sequence ID" value="XM_014040593.1"/>
</dbReference>
<name>A0A0D2JB89_9CHLO</name>
<proteinExistence type="predicted"/>
<dbReference type="EMBL" id="KK102739">
    <property type="protein sequence ID" value="KIY97027.1"/>
    <property type="molecule type" value="Genomic_DNA"/>
</dbReference>
<protein>
    <submittedName>
        <fullName evidence="1">Uncharacterized protein</fullName>
    </submittedName>
</protein>
<evidence type="ECO:0000313" key="1">
    <source>
        <dbReference type="EMBL" id="KIY97027.1"/>
    </source>
</evidence>
<dbReference type="GeneID" id="25728144"/>
<dbReference type="KEGG" id="mng:MNEG_10932"/>
<gene>
    <name evidence="1" type="ORF">MNEG_10932</name>
</gene>
<organism evidence="1 2">
    <name type="scientific">Monoraphidium neglectum</name>
    <dbReference type="NCBI Taxonomy" id="145388"/>
    <lineage>
        <taxon>Eukaryota</taxon>
        <taxon>Viridiplantae</taxon>
        <taxon>Chlorophyta</taxon>
        <taxon>core chlorophytes</taxon>
        <taxon>Chlorophyceae</taxon>
        <taxon>CS clade</taxon>
        <taxon>Sphaeropleales</taxon>
        <taxon>Selenastraceae</taxon>
        <taxon>Monoraphidium</taxon>
    </lineage>
</organism>